<sequence length="180" mass="20911">MDYILLLRGVNVGGNRKISMTELKEQLIIQGFENVSSYINSGNLLISSALEKQACIDALQSFFKSHFFELDFVLLDTVQYKKMLELAPSWWGENEEWRHNLAFVLAPYTAEDLRALSAQINSEYEHCKVCGNAIFWSSSFTTHYSKTMWSKLMKQAIYRHLTVRNRNTALKLRELMNENN</sequence>
<dbReference type="PANTHER" id="PTHR36439">
    <property type="entry name" value="BLL4334 PROTEIN"/>
    <property type="match status" value="1"/>
</dbReference>
<accession>A0ABW5Y5H6</accession>
<dbReference type="PANTHER" id="PTHR36439:SF1">
    <property type="entry name" value="DUF1697 DOMAIN-CONTAINING PROTEIN"/>
    <property type="match status" value="1"/>
</dbReference>
<reference evidence="2" key="1">
    <citation type="journal article" date="2019" name="Int. J. Syst. Evol. Microbiol.">
        <title>The Global Catalogue of Microorganisms (GCM) 10K type strain sequencing project: providing services to taxonomists for standard genome sequencing and annotation.</title>
        <authorList>
            <consortium name="The Broad Institute Genomics Platform"/>
            <consortium name="The Broad Institute Genome Sequencing Center for Infectious Disease"/>
            <person name="Wu L."/>
            <person name="Ma J."/>
        </authorList>
    </citation>
    <scope>NUCLEOTIDE SEQUENCE [LARGE SCALE GENOMIC DNA]</scope>
    <source>
        <strain evidence="2">KCTC 33522</strain>
    </source>
</reference>
<dbReference type="Gene3D" id="3.30.70.1280">
    <property type="entry name" value="SP0830-like domains"/>
    <property type="match status" value="1"/>
</dbReference>
<dbReference type="Proteomes" id="UP001597568">
    <property type="component" value="Unassembled WGS sequence"/>
</dbReference>
<dbReference type="RefSeq" id="WP_380148674.1">
    <property type="nucleotide sequence ID" value="NZ_JBHUOR010000132.1"/>
</dbReference>
<dbReference type="InterPro" id="IPR012545">
    <property type="entry name" value="DUF1697"/>
</dbReference>
<dbReference type="Gene3D" id="3.30.70.1260">
    <property type="entry name" value="bacterial protein sp0830 like"/>
    <property type="match status" value="1"/>
</dbReference>
<protein>
    <submittedName>
        <fullName evidence="1">DUF1697 domain-containing protein</fullName>
    </submittedName>
</protein>
<dbReference type="EMBL" id="JBHUOR010000132">
    <property type="protein sequence ID" value="MFD2870001.1"/>
    <property type="molecule type" value="Genomic_DNA"/>
</dbReference>
<organism evidence="1 2">
    <name type="scientific">Kurthia populi</name>
    <dbReference type="NCBI Taxonomy" id="1562132"/>
    <lineage>
        <taxon>Bacteria</taxon>
        <taxon>Bacillati</taxon>
        <taxon>Bacillota</taxon>
        <taxon>Bacilli</taxon>
        <taxon>Bacillales</taxon>
        <taxon>Caryophanaceae</taxon>
        <taxon>Kurthia</taxon>
    </lineage>
</organism>
<gene>
    <name evidence="1" type="ORF">ACFSY7_16025</name>
</gene>
<evidence type="ECO:0000313" key="1">
    <source>
        <dbReference type="EMBL" id="MFD2870001.1"/>
    </source>
</evidence>
<proteinExistence type="predicted"/>
<dbReference type="SUPFAM" id="SSF160379">
    <property type="entry name" value="SP0830-like"/>
    <property type="match status" value="1"/>
</dbReference>
<keyword evidence="2" id="KW-1185">Reference proteome</keyword>
<name>A0ABW5Y5H6_9BACL</name>
<evidence type="ECO:0000313" key="2">
    <source>
        <dbReference type="Proteomes" id="UP001597568"/>
    </source>
</evidence>
<dbReference type="PIRSF" id="PIRSF008502">
    <property type="entry name" value="UCP008502"/>
    <property type="match status" value="1"/>
</dbReference>
<comment type="caution">
    <text evidence="1">The sequence shown here is derived from an EMBL/GenBank/DDBJ whole genome shotgun (WGS) entry which is preliminary data.</text>
</comment>
<dbReference type="Pfam" id="PF08002">
    <property type="entry name" value="DUF1697"/>
    <property type="match status" value="1"/>
</dbReference>